<dbReference type="InterPro" id="IPR011701">
    <property type="entry name" value="MFS"/>
</dbReference>
<sequence>MTRLRRSASFLILAMTGGVIFQVAYLRFLFLSDGAEALGLTVQEYGTVTSVFGAVAVVMYFLGGWFADKFSPKLLIIIAMAGTGALDLYVATAPGYWMVLIVHALFAVLGMGLYWSALVKSISLLGSEGEQGRLFGFLEGIRGLTTTVIGLVGSAIVAQAVVASAGVTTLIRIYGVLALVLAVLVHLVVHQGEDELGKAERQSVGLRELLKAATNKYTWLIGGTVMMMYSFYTLMGYLSPLLQDGFGVAAGMIGVIGVIRTYVFQFVAGPVGGVLVDKMFRSTPRFLRLTFAIVGLTAVGYLLLPPRAGLLWIAVALMVIMSLAVFAARGVYWASVGELGIPAAQRGGVIGLASGLAYLPDAFLPAVASWWIGDPSNGIPSQGGGFSSMFLVLIGAAVIGMVLCTVTMRIHSRETRAPESVPTPA</sequence>
<dbReference type="InterPro" id="IPR036259">
    <property type="entry name" value="MFS_trans_sf"/>
</dbReference>
<feature type="transmembrane region" description="Helical" evidence="6">
    <location>
        <begin position="349"/>
        <end position="372"/>
    </location>
</feature>
<feature type="transmembrane region" description="Helical" evidence="6">
    <location>
        <begin position="310"/>
        <end position="328"/>
    </location>
</feature>
<dbReference type="Pfam" id="PF07690">
    <property type="entry name" value="MFS_1"/>
    <property type="match status" value="1"/>
</dbReference>
<keyword evidence="2" id="KW-1003">Cell membrane</keyword>
<dbReference type="Proteomes" id="UP000698222">
    <property type="component" value="Unassembled WGS sequence"/>
</dbReference>
<reference evidence="8 9" key="1">
    <citation type="submission" date="2021-03" db="EMBL/GenBank/DDBJ databases">
        <title>Sequencing the genomes of 1000 actinobacteria strains.</title>
        <authorList>
            <person name="Klenk H.-P."/>
        </authorList>
    </citation>
    <scope>NUCLEOTIDE SEQUENCE [LARGE SCALE GENOMIC DNA]</scope>
    <source>
        <strain evidence="8 9">DSM 14564</strain>
    </source>
</reference>
<dbReference type="InterPro" id="IPR050189">
    <property type="entry name" value="MFS_Efflux_Transporters"/>
</dbReference>
<proteinExistence type="predicted"/>
<keyword evidence="3 6" id="KW-0812">Transmembrane</keyword>
<keyword evidence="5 6" id="KW-0472">Membrane</keyword>
<dbReference type="EMBL" id="JAGIOC010000001">
    <property type="protein sequence ID" value="MBP2410247.1"/>
    <property type="molecule type" value="Genomic_DNA"/>
</dbReference>
<dbReference type="PANTHER" id="PTHR43124">
    <property type="entry name" value="PURINE EFFLUX PUMP PBUE"/>
    <property type="match status" value="1"/>
</dbReference>
<dbReference type="PROSITE" id="PS50850">
    <property type="entry name" value="MFS"/>
    <property type="match status" value="1"/>
</dbReference>
<feature type="transmembrane region" description="Helical" evidence="6">
    <location>
        <begin position="250"/>
        <end position="274"/>
    </location>
</feature>
<evidence type="ECO:0000256" key="1">
    <source>
        <dbReference type="ARBA" id="ARBA00004651"/>
    </source>
</evidence>
<feature type="domain" description="Major facilitator superfamily (MFS) profile" evidence="7">
    <location>
        <begin position="2"/>
        <end position="412"/>
    </location>
</feature>
<evidence type="ECO:0000256" key="2">
    <source>
        <dbReference type="ARBA" id="ARBA00022475"/>
    </source>
</evidence>
<feature type="transmembrane region" description="Helical" evidence="6">
    <location>
        <begin position="171"/>
        <end position="189"/>
    </location>
</feature>
<evidence type="ECO:0000313" key="9">
    <source>
        <dbReference type="Proteomes" id="UP000698222"/>
    </source>
</evidence>
<comment type="subcellular location">
    <subcellularLocation>
        <location evidence="1">Cell membrane</location>
        <topology evidence="1">Multi-pass membrane protein</topology>
    </subcellularLocation>
</comment>
<protein>
    <submittedName>
        <fullName evidence="8">MFS family arabinose efflux permease</fullName>
    </submittedName>
</protein>
<keyword evidence="9" id="KW-1185">Reference proteome</keyword>
<gene>
    <name evidence="8" type="ORF">JOF44_003150</name>
</gene>
<evidence type="ECO:0000313" key="8">
    <source>
        <dbReference type="EMBL" id="MBP2410247.1"/>
    </source>
</evidence>
<feature type="transmembrane region" description="Helical" evidence="6">
    <location>
        <begin position="45"/>
        <end position="67"/>
    </location>
</feature>
<dbReference type="PANTHER" id="PTHR43124:SF3">
    <property type="entry name" value="CHLORAMPHENICOL EFFLUX PUMP RV0191"/>
    <property type="match status" value="1"/>
</dbReference>
<evidence type="ECO:0000256" key="6">
    <source>
        <dbReference type="SAM" id="Phobius"/>
    </source>
</evidence>
<accession>A0ABS4YPD7</accession>
<keyword evidence="4 6" id="KW-1133">Transmembrane helix</keyword>
<evidence type="ECO:0000256" key="4">
    <source>
        <dbReference type="ARBA" id="ARBA00022989"/>
    </source>
</evidence>
<dbReference type="RefSeq" id="WP_209893565.1">
    <property type="nucleotide sequence ID" value="NZ_BAAAJV010000016.1"/>
</dbReference>
<dbReference type="Gene3D" id="1.20.1250.20">
    <property type="entry name" value="MFS general substrate transporter like domains"/>
    <property type="match status" value="2"/>
</dbReference>
<dbReference type="InterPro" id="IPR020846">
    <property type="entry name" value="MFS_dom"/>
</dbReference>
<dbReference type="SUPFAM" id="SSF103473">
    <property type="entry name" value="MFS general substrate transporter"/>
    <property type="match status" value="1"/>
</dbReference>
<feature type="transmembrane region" description="Helical" evidence="6">
    <location>
        <begin position="217"/>
        <end position="238"/>
    </location>
</feature>
<feature type="transmembrane region" description="Helical" evidence="6">
    <location>
        <begin position="97"/>
        <end position="119"/>
    </location>
</feature>
<comment type="caution">
    <text evidence="8">The sequence shown here is derived from an EMBL/GenBank/DDBJ whole genome shotgun (WGS) entry which is preliminary data.</text>
</comment>
<evidence type="ECO:0000256" key="3">
    <source>
        <dbReference type="ARBA" id="ARBA00022692"/>
    </source>
</evidence>
<dbReference type="CDD" id="cd06174">
    <property type="entry name" value="MFS"/>
    <property type="match status" value="1"/>
</dbReference>
<evidence type="ECO:0000256" key="5">
    <source>
        <dbReference type="ARBA" id="ARBA00023136"/>
    </source>
</evidence>
<evidence type="ECO:0000259" key="7">
    <source>
        <dbReference type="PROSITE" id="PS50850"/>
    </source>
</evidence>
<feature type="transmembrane region" description="Helical" evidence="6">
    <location>
        <begin position="286"/>
        <end position="304"/>
    </location>
</feature>
<feature type="transmembrane region" description="Helical" evidence="6">
    <location>
        <begin position="7"/>
        <end position="25"/>
    </location>
</feature>
<feature type="transmembrane region" description="Helical" evidence="6">
    <location>
        <begin position="74"/>
        <end position="91"/>
    </location>
</feature>
<feature type="transmembrane region" description="Helical" evidence="6">
    <location>
        <begin position="140"/>
        <end position="165"/>
    </location>
</feature>
<organism evidence="8 9">
    <name type="scientific">Brachybacterium fresconis</name>
    <dbReference type="NCBI Taxonomy" id="173363"/>
    <lineage>
        <taxon>Bacteria</taxon>
        <taxon>Bacillati</taxon>
        <taxon>Actinomycetota</taxon>
        <taxon>Actinomycetes</taxon>
        <taxon>Micrococcales</taxon>
        <taxon>Dermabacteraceae</taxon>
        <taxon>Brachybacterium</taxon>
    </lineage>
</organism>
<feature type="transmembrane region" description="Helical" evidence="6">
    <location>
        <begin position="384"/>
        <end position="406"/>
    </location>
</feature>
<name>A0ABS4YPD7_9MICO</name>